<organism evidence="7 8">
    <name type="scientific">Setaria viridis</name>
    <name type="common">Green bristlegrass</name>
    <name type="synonym">Setaria italica subsp. viridis</name>
    <dbReference type="NCBI Taxonomy" id="4556"/>
    <lineage>
        <taxon>Eukaryota</taxon>
        <taxon>Viridiplantae</taxon>
        <taxon>Streptophyta</taxon>
        <taxon>Embryophyta</taxon>
        <taxon>Tracheophyta</taxon>
        <taxon>Spermatophyta</taxon>
        <taxon>Magnoliopsida</taxon>
        <taxon>Liliopsida</taxon>
        <taxon>Poales</taxon>
        <taxon>Poaceae</taxon>
        <taxon>PACMAD clade</taxon>
        <taxon>Panicoideae</taxon>
        <taxon>Panicodae</taxon>
        <taxon>Paniceae</taxon>
        <taxon>Cenchrinae</taxon>
        <taxon>Setaria</taxon>
    </lineage>
</organism>
<dbReference type="SUPFAM" id="SSF55455">
    <property type="entry name" value="SRF-like"/>
    <property type="match status" value="1"/>
</dbReference>
<dbReference type="GO" id="GO:0005634">
    <property type="term" value="C:nucleus"/>
    <property type="evidence" value="ECO:0007669"/>
    <property type="project" value="UniProtKB-SubCell"/>
</dbReference>
<dbReference type="PRINTS" id="PR00404">
    <property type="entry name" value="MADSDOMAIN"/>
</dbReference>
<dbReference type="Proteomes" id="UP000298652">
    <property type="component" value="Chromosome 9"/>
</dbReference>
<evidence type="ECO:0000313" key="7">
    <source>
        <dbReference type="EMBL" id="TKV94104.1"/>
    </source>
</evidence>
<proteinExistence type="predicted"/>
<dbReference type="GO" id="GO:0046983">
    <property type="term" value="F:protein dimerization activity"/>
    <property type="evidence" value="ECO:0007669"/>
    <property type="project" value="InterPro"/>
</dbReference>
<comment type="subcellular location">
    <subcellularLocation>
        <location evidence="1">Nucleus</location>
    </subcellularLocation>
</comment>
<evidence type="ECO:0000313" key="8">
    <source>
        <dbReference type="Proteomes" id="UP000298652"/>
    </source>
</evidence>
<feature type="domain" description="MADS-box" evidence="6">
    <location>
        <begin position="47"/>
        <end position="94"/>
    </location>
</feature>
<protein>
    <recommendedName>
        <fullName evidence="6">MADS-box domain-containing protein</fullName>
    </recommendedName>
</protein>
<sequence length="426" mass="45631">MALTTSKRRGPLPAQHQPLALKLVARQGVGLREERGAARDLEQTTTMPRGKLGMKLIENPKKRRATYKNRRDGLVQKTSQLATLCGVEALLVCFDPKPAGSGQDGGGGGAAAATTWPANREDVLKLIEKYRETPADKIRHSFNAATYYQEELAKQQRKLLKIEQCGPDMLSLQDCRLADLSTADLGTLLVALDETLRKAQQRIVALGGHLDDDGGDVLPAATAMVTAPHAVPMPLPLAEYSSFDLAFAMPDAGSMVTQYDYPPHDMMPLPQPVPLQPPCLAYHQMPLPSYTFQMPPATTTLIAPHDLGMTGTMDFPTFFTNFANGSATAAGFYDDFMLGFDATGGGVYVDDYVAAGQADFAAGHAGTGYQLEHRMPAGVWAPVSRMNNNPGPMDAAAFQEGNDLAGLPGSSCSSNGAIFQGGFQKK</sequence>
<dbReference type="Pfam" id="PF00319">
    <property type="entry name" value="SRF-TF"/>
    <property type="match status" value="1"/>
</dbReference>
<evidence type="ECO:0000256" key="2">
    <source>
        <dbReference type="ARBA" id="ARBA00023015"/>
    </source>
</evidence>
<dbReference type="Gene3D" id="3.40.1810.10">
    <property type="entry name" value="Transcription factor, MADS-box"/>
    <property type="match status" value="1"/>
</dbReference>
<evidence type="ECO:0000256" key="4">
    <source>
        <dbReference type="ARBA" id="ARBA00023163"/>
    </source>
</evidence>
<dbReference type="CDD" id="cd00120">
    <property type="entry name" value="MADS"/>
    <property type="match status" value="1"/>
</dbReference>
<dbReference type="AlphaFoldDB" id="A0A4U6T0D4"/>
<dbReference type="InterPro" id="IPR036879">
    <property type="entry name" value="TF_MADSbox_sf"/>
</dbReference>
<dbReference type="PANTHER" id="PTHR48019">
    <property type="entry name" value="SERUM RESPONSE FACTOR HOMOLOG"/>
    <property type="match status" value="1"/>
</dbReference>
<dbReference type="InterPro" id="IPR002100">
    <property type="entry name" value="TF_MADSbox"/>
</dbReference>
<dbReference type="PROSITE" id="PS50066">
    <property type="entry name" value="MADS_BOX_2"/>
    <property type="match status" value="1"/>
</dbReference>
<accession>A0A4U6T0D4</accession>
<dbReference type="SMART" id="SM00432">
    <property type="entry name" value="MADS"/>
    <property type="match status" value="1"/>
</dbReference>
<keyword evidence="2" id="KW-0805">Transcription regulation</keyword>
<evidence type="ECO:0000256" key="1">
    <source>
        <dbReference type="ARBA" id="ARBA00004123"/>
    </source>
</evidence>
<name>A0A4U6T0D4_SETVI</name>
<dbReference type="InterPro" id="IPR050142">
    <property type="entry name" value="MADS-box/MEF2_TF"/>
</dbReference>
<dbReference type="OMA" id="TTWPPDR"/>
<reference evidence="7" key="1">
    <citation type="submission" date="2019-03" db="EMBL/GenBank/DDBJ databases">
        <title>WGS assembly of Setaria viridis.</title>
        <authorList>
            <person name="Huang P."/>
            <person name="Jenkins J."/>
            <person name="Grimwood J."/>
            <person name="Barry K."/>
            <person name="Healey A."/>
            <person name="Mamidi S."/>
            <person name="Sreedasyam A."/>
            <person name="Shu S."/>
            <person name="Feldman M."/>
            <person name="Wu J."/>
            <person name="Yu Y."/>
            <person name="Chen C."/>
            <person name="Johnson J."/>
            <person name="Rokhsar D."/>
            <person name="Baxter I."/>
            <person name="Schmutz J."/>
            <person name="Brutnell T."/>
            <person name="Kellogg E."/>
        </authorList>
    </citation>
    <scope>NUCLEOTIDE SEQUENCE [LARGE SCALE GENOMIC DNA]</scope>
</reference>
<keyword evidence="4" id="KW-0804">Transcription</keyword>
<gene>
    <name evidence="7" type="ORF">SEVIR_9G271700v2</name>
</gene>
<keyword evidence="3" id="KW-0238">DNA-binding</keyword>
<evidence type="ECO:0000259" key="6">
    <source>
        <dbReference type="PROSITE" id="PS50066"/>
    </source>
</evidence>
<dbReference type="GO" id="GO:0003677">
    <property type="term" value="F:DNA binding"/>
    <property type="evidence" value="ECO:0007669"/>
    <property type="project" value="UniProtKB-KW"/>
</dbReference>
<keyword evidence="8" id="KW-1185">Reference proteome</keyword>
<dbReference type="EMBL" id="CM016560">
    <property type="protein sequence ID" value="TKV94104.1"/>
    <property type="molecule type" value="Genomic_DNA"/>
</dbReference>
<dbReference type="Gramene" id="TKV94104">
    <property type="protein sequence ID" value="TKV94104"/>
    <property type="gene ID" value="SEVIR_9G271700v2"/>
</dbReference>
<keyword evidence="5" id="KW-0539">Nucleus</keyword>
<evidence type="ECO:0000256" key="3">
    <source>
        <dbReference type="ARBA" id="ARBA00023125"/>
    </source>
</evidence>
<evidence type="ECO:0000256" key="5">
    <source>
        <dbReference type="ARBA" id="ARBA00023242"/>
    </source>
</evidence>